<keyword evidence="2" id="KW-1185">Reference proteome</keyword>
<dbReference type="Proteomes" id="UP000030645">
    <property type="component" value="Unassembled WGS sequence"/>
</dbReference>
<proteinExistence type="predicted"/>
<name>W9QFC1_9ROSA</name>
<reference evidence="2" key="1">
    <citation type="submission" date="2013-01" db="EMBL/GenBank/DDBJ databases">
        <title>Draft Genome Sequence of a Mulberry Tree, Morus notabilis C.K. Schneid.</title>
        <authorList>
            <person name="He N."/>
            <person name="Zhao S."/>
        </authorList>
    </citation>
    <scope>NUCLEOTIDE SEQUENCE</scope>
</reference>
<organism evidence="1 2">
    <name type="scientific">Morus notabilis</name>
    <dbReference type="NCBI Taxonomy" id="981085"/>
    <lineage>
        <taxon>Eukaryota</taxon>
        <taxon>Viridiplantae</taxon>
        <taxon>Streptophyta</taxon>
        <taxon>Embryophyta</taxon>
        <taxon>Tracheophyta</taxon>
        <taxon>Spermatophyta</taxon>
        <taxon>Magnoliopsida</taxon>
        <taxon>eudicotyledons</taxon>
        <taxon>Gunneridae</taxon>
        <taxon>Pentapetalae</taxon>
        <taxon>rosids</taxon>
        <taxon>fabids</taxon>
        <taxon>Rosales</taxon>
        <taxon>Moraceae</taxon>
        <taxon>Moreae</taxon>
        <taxon>Morus</taxon>
    </lineage>
</organism>
<accession>W9QFC1</accession>
<dbReference type="AlphaFoldDB" id="W9QFC1"/>
<dbReference type="EMBL" id="KE343533">
    <property type="protein sequence ID" value="EXB33941.1"/>
    <property type="molecule type" value="Genomic_DNA"/>
</dbReference>
<gene>
    <name evidence="1" type="ORF">L484_005839</name>
</gene>
<evidence type="ECO:0000313" key="2">
    <source>
        <dbReference type="Proteomes" id="UP000030645"/>
    </source>
</evidence>
<sequence>MQLFVGVCQSPLVSATTRWPTYSSFPEIPEAKAMSPHSSPVIINCDSKSSCHFLQLEILVLSDFCFHGEQRRCIPTIERGKTRPISAPIVAGEVWVQRSQVLRVLTFFWQIGHRYEKATSGRYSFHQVLQFGTRLP</sequence>
<evidence type="ECO:0000313" key="1">
    <source>
        <dbReference type="EMBL" id="EXB33941.1"/>
    </source>
</evidence>
<protein>
    <submittedName>
        <fullName evidence="1">Uncharacterized protein</fullName>
    </submittedName>
</protein>